<dbReference type="PROSITE" id="PS50969">
    <property type="entry name" value="FCP1"/>
    <property type="match status" value="1"/>
</dbReference>
<gene>
    <name evidence="5" type="ORF">PPERSA_12571</name>
</gene>
<sequence>MFKKDKAQNIENNYDISQIYIQQNYQQQKQYKQRRILEEIQVSDYFSSVDDWCYIFFAVIFGVPALIISFILYWLVKKFATQIIYPLDDLAIQILNIQSETNDISILENYKETFLNRIFQLSFALYQQALMEKNEVITQVLWNEVIDHLKIFQHIIDFNKEQNLMPQTRLIMAQIFLTRAYIELFQIQKKSNIEAFFHLQKISHSQIFSQIEKAEDLINNYEETYNEDIYTDGDDDDPSILRDRLIICKALFLKYIGRYKKSCEIFADCLILGKKYEPQVRQECLLNIREIITQQGLIQEAPFINKMIEENDDNNTNKDIVFCIDFSQSMEGQRKNMAVDNFCEIFNEYVEDDDRIGFIRFNHNIDVIFELQQKKHNTEYLYQSIENSKLVPAQGETAFLNALYESIKLFQKTDKNNNSKWIVALTDGDDNISNISPYLQQFLQYAVKNFNVVIFTSAEQDYADTILNKLEDQLQICLPQRFYKNDMKIQKMLFDEFYQKLQFLSQKFKLEKYEEKLVSSIQSNKNINQSDNEINYNNERNKTIINFNNQNQSQSQNSQFKKDQNSNKSEYFIQEKMQQKTCIYQVKDLNDIFKGQKDLSKVIFVDDFLENFINQPNNGYLIQPYNEENKFHDQELKKLIYFLQHIIENQPIDVRPLISNRQSIIQQKIQMKQDRLQNIQLFEQNQSQGNNIASIQNKSIQNECCQCKVQKDQTICVNNNIIQCRDVQQNNQNQVQYRNNIKQNQYIQQENNIQSQLSLQKNQNNQSQIKNILKISKSEEKYRQSEQNLSLQDEFEEINNNNYSNLKISSSKFPVYEQNFILDSEQIQIDSPTFSTPSTSSNESEQSYKISKKIFEFNTFSECKNDNTNSNEYKSLNQIRLNIQNSVQASLFQLQNQQVTSNGSQINQSPVNKSPLKNNYKSLEVNNQNKPKKIKSQKQLKQSSKKSEYLQQYKIQNQQNSLSPNQTTSIQQQQKYLLLNHIQHQLNCSQTQNQKPNIETQIQNYNQAQKQSINSPSNQICANSQNINQIPFQHKSTTNIQNYNNYNNNITNSEPANSQNASEIIRNKQQEKQRVKFNSIHQDQQQEFQINTVFENLSQPLIINKQDSKKLGDEYSNIYDLQQQLENNNITKKICLENQICQSYFDFDSNQNSFQNNSNYNFNKSQLTEDNSLLNNKNISSTNIIQDCQLKQKHQNLKIQSKKFPNSLKLRSYDSNYTQNTTVLDSLSTLASINCESINNQSKYQNFKNQSQDKNQQHNQYNTQEKNKQHYKTKDYFFSNDFQEEDDNNDKKNINNYFNIQNKLEFNNDEMQFEDEKTEEQFQIFKQKIKQIQSKLVS</sequence>
<evidence type="ECO:0000256" key="2">
    <source>
        <dbReference type="SAM" id="Phobius"/>
    </source>
</evidence>
<feature type="domain" description="VWFA" evidence="3">
    <location>
        <begin position="319"/>
        <end position="501"/>
    </location>
</feature>
<dbReference type="Pfam" id="PF03031">
    <property type="entry name" value="NIF"/>
    <property type="match status" value="2"/>
</dbReference>
<evidence type="ECO:0000256" key="1">
    <source>
        <dbReference type="SAM" id="MobiDB-lite"/>
    </source>
</evidence>
<organism evidence="5 6">
    <name type="scientific">Pseudocohnilembus persalinus</name>
    <name type="common">Ciliate</name>
    <dbReference type="NCBI Taxonomy" id="266149"/>
    <lineage>
        <taxon>Eukaryota</taxon>
        <taxon>Sar</taxon>
        <taxon>Alveolata</taxon>
        <taxon>Ciliophora</taxon>
        <taxon>Intramacronucleata</taxon>
        <taxon>Oligohymenophorea</taxon>
        <taxon>Scuticociliatia</taxon>
        <taxon>Philasterida</taxon>
        <taxon>Pseudocohnilembidae</taxon>
        <taxon>Pseudocohnilembus</taxon>
    </lineage>
</organism>
<dbReference type="Proteomes" id="UP000054937">
    <property type="component" value="Unassembled WGS sequence"/>
</dbReference>
<evidence type="ECO:0000313" key="5">
    <source>
        <dbReference type="EMBL" id="KRW99895.1"/>
    </source>
</evidence>
<dbReference type="InParanoid" id="A0A0V0QCP2"/>
<dbReference type="SUPFAM" id="SSF56784">
    <property type="entry name" value="HAD-like"/>
    <property type="match status" value="1"/>
</dbReference>
<dbReference type="InterPro" id="IPR002035">
    <property type="entry name" value="VWF_A"/>
</dbReference>
<dbReference type="PANTHER" id="PTHR12210">
    <property type="entry name" value="DULLARD PROTEIN PHOSPHATASE"/>
    <property type="match status" value="1"/>
</dbReference>
<dbReference type="InterPro" id="IPR004274">
    <property type="entry name" value="FCP1_dom"/>
</dbReference>
<dbReference type="InterPro" id="IPR036465">
    <property type="entry name" value="vWFA_dom_sf"/>
</dbReference>
<comment type="caution">
    <text evidence="5">The sequence shown here is derived from an EMBL/GenBank/DDBJ whole genome shotgun (WGS) entry which is preliminary data.</text>
</comment>
<evidence type="ECO:0000313" key="6">
    <source>
        <dbReference type="Proteomes" id="UP000054937"/>
    </source>
</evidence>
<dbReference type="PROSITE" id="PS50234">
    <property type="entry name" value="VWFA"/>
    <property type="match status" value="1"/>
</dbReference>
<dbReference type="SUPFAM" id="SSF53300">
    <property type="entry name" value="vWA-like"/>
    <property type="match status" value="1"/>
</dbReference>
<dbReference type="InterPro" id="IPR036412">
    <property type="entry name" value="HAD-like_sf"/>
</dbReference>
<accession>A0A0V0QCP2</accession>
<dbReference type="EMBL" id="LDAU01000202">
    <property type="protein sequence ID" value="KRW99895.1"/>
    <property type="molecule type" value="Genomic_DNA"/>
</dbReference>
<proteinExistence type="predicted"/>
<keyword evidence="2" id="KW-0472">Membrane</keyword>
<feature type="domain" description="FCP1 homology" evidence="4">
    <location>
        <begin position="374"/>
        <end position="646"/>
    </location>
</feature>
<keyword evidence="2" id="KW-0812">Transmembrane</keyword>
<dbReference type="OrthoDB" id="298937at2759"/>
<protein>
    <submittedName>
        <fullName evidence="5">HAD-like domain</fullName>
    </submittedName>
</protein>
<dbReference type="SMART" id="SM00577">
    <property type="entry name" value="CPDc"/>
    <property type="match status" value="1"/>
</dbReference>
<dbReference type="Gene3D" id="3.40.50.410">
    <property type="entry name" value="von Willebrand factor, type A domain"/>
    <property type="match status" value="1"/>
</dbReference>
<evidence type="ECO:0000259" key="3">
    <source>
        <dbReference type="PROSITE" id="PS50234"/>
    </source>
</evidence>
<evidence type="ECO:0000259" key="4">
    <source>
        <dbReference type="PROSITE" id="PS50969"/>
    </source>
</evidence>
<keyword evidence="2" id="KW-1133">Transmembrane helix</keyword>
<dbReference type="InterPro" id="IPR023214">
    <property type="entry name" value="HAD_sf"/>
</dbReference>
<dbReference type="SMART" id="SM00327">
    <property type="entry name" value="VWA"/>
    <property type="match status" value="1"/>
</dbReference>
<dbReference type="Gene3D" id="3.40.50.1000">
    <property type="entry name" value="HAD superfamily/HAD-like"/>
    <property type="match status" value="1"/>
</dbReference>
<reference evidence="5 6" key="1">
    <citation type="journal article" date="2015" name="Sci. Rep.">
        <title>Genome of the facultative scuticociliatosis pathogen Pseudocohnilembus persalinus provides insight into its virulence through horizontal gene transfer.</title>
        <authorList>
            <person name="Xiong J."/>
            <person name="Wang G."/>
            <person name="Cheng J."/>
            <person name="Tian M."/>
            <person name="Pan X."/>
            <person name="Warren A."/>
            <person name="Jiang C."/>
            <person name="Yuan D."/>
            <person name="Miao W."/>
        </authorList>
    </citation>
    <scope>NUCLEOTIDE SEQUENCE [LARGE SCALE GENOMIC DNA]</scope>
    <source>
        <strain evidence="5">36N120E</strain>
    </source>
</reference>
<name>A0A0V0QCP2_PSEPJ</name>
<feature type="region of interest" description="Disordered" evidence="1">
    <location>
        <begin position="924"/>
        <end position="949"/>
    </location>
</feature>
<dbReference type="CDD" id="cd00198">
    <property type="entry name" value="vWFA"/>
    <property type="match status" value="1"/>
</dbReference>
<feature type="region of interest" description="Disordered" evidence="1">
    <location>
        <begin position="1247"/>
        <end position="1270"/>
    </location>
</feature>
<keyword evidence="6" id="KW-1185">Reference proteome</keyword>
<dbReference type="InterPro" id="IPR050365">
    <property type="entry name" value="TIM50"/>
</dbReference>
<feature type="compositionally biased region" description="Polar residues" evidence="1">
    <location>
        <begin position="1247"/>
        <end position="1264"/>
    </location>
</feature>
<feature type="transmembrane region" description="Helical" evidence="2">
    <location>
        <begin position="52"/>
        <end position="76"/>
    </location>
</feature>